<dbReference type="Pfam" id="PF02720">
    <property type="entry name" value="DUF222"/>
    <property type="match status" value="1"/>
</dbReference>
<feature type="compositionally biased region" description="Pro residues" evidence="1">
    <location>
        <begin position="275"/>
        <end position="294"/>
    </location>
</feature>
<feature type="domain" description="DUF222" evidence="2">
    <location>
        <begin position="56"/>
        <end position="255"/>
    </location>
</feature>
<dbReference type="Proteomes" id="UP000805614">
    <property type="component" value="Unassembled WGS sequence"/>
</dbReference>
<evidence type="ECO:0000256" key="1">
    <source>
        <dbReference type="SAM" id="MobiDB-lite"/>
    </source>
</evidence>
<comment type="caution">
    <text evidence="3">The sequence shown here is derived from an EMBL/GenBank/DDBJ whole genome shotgun (WGS) entry which is preliminary data.</text>
</comment>
<proteinExistence type="predicted"/>
<feature type="compositionally biased region" description="Basic and acidic residues" evidence="1">
    <location>
        <begin position="376"/>
        <end position="392"/>
    </location>
</feature>
<evidence type="ECO:0000313" key="3">
    <source>
        <dbReference type="EMBL" id="MBC6466775.1"/>
    </source>
</evidence>
<protein>
    <submittedName>
        <fullName evidence="3">DUF222 domain-containing protein</fullName>
    </submittedName>
</protein>
<feature type="non-terminal residue" evidence="3">
    <location>
        <position position="419"/>
    </location>
</feature>
<feature type="region of interest" description="Disordered" evidence="1">
    <location>
        <begin position="180"/>
        <end position="206"/>
    </location>
</feature>
<feature type="compositionally biased region" description="Basic and acidic residues" evidence="1">
    <location>
        <begin position="180"/>
        <end position="196"/>
    </location>
</feature>
<feature type="compositionally biased region" description="Low complexity" evidence="1">
    <location>
        <begin position="329"/>
        <end position="351"/>
    </location>
</feature>
<sequence>MPGLDVEELPGISVTLPGPRLAGELADLPLGRLDEHALVEAMRAARRLTSWAESLELSAIAELDRRRQAQADRCGAWTVEMSRALCDEISAALTLSGTAAAIQLGMAAMLEGPLLETGRALVEGRIDSRKARAICDGVLGVRHDIAREVEALVLPDAPRLTARQLAVRVRKAIKDADPEAYERRRKATEKGRRVELYDNPDGTADLAARDLPAEDADAAYNYVNALANAIKADGDQRPIDTIRADVLLELLRGRHPADLSPTAAAADADADAEQGPPPPAEATPEPGDPTPGDPAPADSEPGDSEPGDTAPGDTAPGNTAPEDTGTPVAAPRGAETEAAGEPAAMAAEARASQQAPGRPGRTRRTDSARPGQTDGDTGREDAAGREEAAAIARAARDELTDLLDRIRDQGGPAERRLLI</sequence>
<keyword evidence="4" id="KW-1185">Reference proteome</keyword>
<accession>A0ABR7LPJ9</accession>
<dbReference type="EMBL" id="JABVEC010000009">
    <property type="protein sequence ID" value="MBC6466775.1"/>
    <property type="molecule type" value="Genomic_DNA"/>
</dbReference>
<evidence type="ECO:0000313" key="4">
    <source>
        <dbReference type="Proteomes" id="UP000805614"/>
    </source>
</evidence>
<evidence type="ECO:0000259" key="2">
    <source>
        <dbReference type="Pfam" id="PF02720"/>
    </source>
</evidence>
<name>A0ABR7LPJ9_9ACTN</name>
<reference evidence="3 4" key="1">
    <citation type="submission" date="2020-06" db="EMBL/GenBank/DDBJ databases">
        <title>Actinomadura xiongansis sp. nov., isolated from soil of Baiyangdian.</title>
        <authorList>
            <person name="Zhang X."/>
        </authorList>
    </citation>
    <scope>NUCLEOTIDE SEQUENCE [LARGE SCALE GENOMIC DNA]</scope>
    <source>
        <strain evidence="3 4">HBUM206468</strain>
    </source>
</reference>
<feature type="region of interest" description="Disordered" evidence="1">
    <location>
        <begin position="260"/>
        <end position="392"/>
    </location>
</feature>
<dbReference type="InterPro" id="IPR003870">
    <property type="entry name" value="DUF222"/>
</dbReference>
<organism evidence="3 4">
    <name type="scientific">Actinomadura alba</name>
    <dbReference type="NCBI Taxonomy" id="406431"/>
    <lineage>
        <taxon>Bacteria</taxon>
        <taxon>Bacillati</taxon>
        <taxon>Actinomycetota</taxon>
        <taxon>Actinomycetes</taxon>
        <taxon>Streptosporangiales</taxon>
        <taxon>Thermomonosporaceae</taxon>
        <taxon>Actinomadura</taxon>
    </lineage>
</organism>
<dbReference type="RefSeq" id="WP_187243779.1">
    <property type="nucleotide sequence ID" value="NZ_JABVEC010000009.1"/>
</dbReference>
<gene>
    <name evidence="3" type="ORF">HKK74_14870</name>
</gene>